<evidence type="ECO:0000313" key="2">
    <source>
        <dbReference type="Proteomes" id="UP000831701"/>
    </source>
</evidence>
<organism evidence="1 2">
    <name type="scientific">Scortum barcoo</name>
    <name type="common">barcoo grunter</name>
    <dbReference type="NCBI Taxonomy" id="214431"/>
    <lineage>
        <taxon>Eukaryota</taxon>
        <taxon>Metazoa</taxon>
        <taxon>Chordata</taxon>
        <taxon>Craniata</taxon>
        <taxon>Vertebrata</taxon>
        <taxon>Euteleostomi</taxon>
        <taxon>Actinopterygii</taxon>
        <taxon>Neopterygii</taxon>
        <taxon>Teleostei</taxon>
        <taxon>Neoteleostei</taxon>
        <taxon>Acanthomorphata</taxon>
        <taxon>Eupercaria</taxon>
        <taxon>Centrarchiformes</taxon>
        <taxon>Terapontoidei</taxon>
        <taxon>Terapontidae</taxon>
        <taxon>Scortum</taxon>
    </lineage>
</organism>
<proteinExistence type="predicted"/>
<keyword evidence="2" id="KW-1185">Reference proteome</keyword>
<dbReference type="EMBL" id="CM041531">
    <property type="protein sequence ID" value="KAI3376813.1"/>
    <property type="molecule type" value="Genomic_DNA"/>
</dbReference>
<name>A0ACB8XAR5_9TELE</name>
<reference evidence="1" key="1">
    <citation type="submission" date="2022-04" db="EMBL/GenBank/DDBJ databases">
        <title>Jade perch genome.</title>
        <authorList>
            <person name="Chao B."/>
        </authorList>
    </citation>
    <scope>NUCLEOTIDE SEQUENCE</scope>
    <source>
        <strain evidence="1">CB-2022</strain>
    </source>
</reference>
<comment type="caution">
    <text evidence="1">The sequence shown here is derived from an EMBL/GenBank/DDBJ whole genome shotgun (WGS) entry which is preliminary data.</text>
</comment>
<gene>
    <name evidence="1" type="ORF">L3Q82_000098</name>
</gene>
<protein>
    <submittedName>
        <fullName evidence="1">Uncharacterized protein</fullName>
    </submittedName>
</protein>
<evidence type="ECO:0000313" key="1">
    <source>
        <dbReference type="EMBL" id="KAI3376813.1"/>
    </source>
</evidence>
<dbReference type="Proteomes" id="UP000831701">
    <property type="component" value="Chromosome 1"/>
</dbReference>
<accession>A0ACB8XAR5</accession>
<sequence>MNINLLAEHFISISDETREALLSWSKHDDEAERFCVVDGQCVEKRAFYRLISGLHASINIHLSARYLLDDSWFQKKWGHNVSEFRQRFDTELTAGEGPKRLRNLYFLYLIELRALAKALPFFQQPSFQLYTGRPEEDQKHKELLLHILQLARPL</sequence>